<sequence length="109" mass="12318">MSASPRSLPCKTCGAHFSQPVTNGRPSRFCSEACRTIDRKRTRDAWNGQKAADREAARAHLICRTCQQPFSAETSRAGRKPVFCSAECRRADHIANLRSWRESRRPEPD</sequence>
<keyword evidence="2" id="KW-1185">Reference proteome</keyword>
<accession>A0A1Q8ZRK3</accession>
<name>A0A1Q8ZRK3_9HYPH</name>
<evidence type="ECO:0000313" key="2">
    <source>
        <dbReference type="Proteomes" id="UP000186894"/>
    </source>
</evidence>
<dbReference type="STRING" id="1867956.BJF95_08950"/>
<evidence type="ECO:0000313" key="1">
    <source>
        <dbReference type="EMBL" id="OLP44618.1"/>
    </source>
</evidence>
<protein>
    <submittedName>
        <fullName evidence="1">Uncharacterized protein</fullName>
    </submittedName>
</protein>
<dbReference type="Proteomes" id="UP000186894">
    <property type="component" value="Unassembled WGS sequence"/>
</dbReference>
<organism evidence="1 2">
    <name type="scientific">Rhizobium oryziradicis</name>
    <dbReference type="NCBI Taxonomy" id="1867956"/>
    <lineage>
        <taxon>Bacteria</taxon>
        <taxon>Pseudomonadati</taxon>
        <taxon>Pseudomonadota</taxon>
        <taxon>Alphaproteobacteria</taxon>
        <taxon>Hyphomicrobiales</taxon>
        <taxon>Rhizobiaceae</taxon>
        <taxon>Rhizobium/Agrobacterium group</taxon>
        <taxon>Rhizobium</taxon>
    </lineage>
</organism>
<reference evidence="1 2" key="1">
    <citation type="submission" date="2016-09" db="EMBL/GenBank/DDBJ databases">
        <title>Rhizobium oryziradicis sp. nov., isolated from the root of rice.</title>
        <authorList>
            <person name="Zhao J."/>
            <person name="Zhang X."/>
        </authorList>
    </citation>
    <scope>NUCLEOTIDE SEQUENCE [LARGE SCALE GENOMIC DNA]</scope>
    <source>
        <strain evidence="1 2">N19</strain>
    </source>
</reference>
<proteinExistence type="predicted"/>
<comment type="caution">
    <text evidence="1">The sequence shown here is derived from an EMBL/GenBank/DDBJ whole genome shotgun (WGS) entry which is preliminary data.</text>
</comment>
<gene>
    <name evidence="1" type="ORF">BJF95_08950</name>
</gene>
<dbReference type="AlphaFoldDB" id="A0A1Q8ZRK3"/>
<dbReference type="EMBL" id="MKIM01000027">
    <property type="protein sequence ID" value="OLP44618.1"/>
    <property type="molecule type" value="Genomic_DNA"/>
</dbReference>